<dbReference type="InterPro" id="IPR006311">
    <property type="entry name" value="TAT_signal"/>
</dbReference>
<feature type="domain" description="Stress-response A/B barrel" evidence="1">
    <location>
        <begin position="39"/>
        <end position="134"/>
    </location>
</feature>
<dbReference type="EMBL" id="JAUKPO010000005">
    <property type="protein sequence ID" value="MDO1446875.1"/>
    <property type="molecule type" value="Genomic_DNA"/>
</dbReference>
<keyword evidence="3" id="KW-1185">Reference proteome</keyword>
<proteinExistence type="predicted"/>
<dbReference type="RefSeq" id="WP_302037679.1">
    <property type="nucleotide sequence ID" value="NZ_JAUKPO010000005.1"/>
</dbReference>
<dbReference type="InterPro" id="IPR013097">
    <property type="entry name" value="Dabb"/>
</dbReference>
<dbReference type="SMART" id="SM00886">
    <property type="entry name" value="Dabb"/>
    <property type="match status" value="1"/>
</dbReference>
<protein>
    <submittedName>
        <fullName evidence="2">Dabb family protein</fullName>
    </submittedName>
</protein>
<organism evidence="2 3">
    <name type="scientific">Rhodocytophaga aerolata</name>
    <dbReference type="NCBI Taxonomy" id="455078"/>
    <lineage>
        <taxon>Bacteria</taxon>
        <taxon>Pseudomonadati</taxon>
        <taxon>Bacteroidota</taxon>
        <taxon>Cytophagia</taxon>
        <taxon>Cytophagales</taxon>
        <taxon>Rhodocytophagaceae</taxon>
        <taxon>Rhodocytophaga</taxon>
    </lineage>
</organism>
<reference evidence="2" key="1">
    <citation type="submission" date="2023-07" db="EMBL/GenBank/DDBJ databases">
        <title>The genome sequence of Rhodocytophaga aerolata KACC 12507.</title>
        <authorList>
            <person name="Zhang X."/>
        </authorList>
    </citation>
    <scope>NUCLEOTIDE SEQUENCE</scope>
    <source>
        <strain evidence="2">KACC 12507</strain>
    </source>
</reference>
<evidence type="ECO:0000313" key="3">
    <source>
        <dbReference type="Proteomes" id="UP001168528"/>
    </source>
</evidence>
<dbReference type="Proteomes" id="UP001168528">
    <property type="component" value="Unassembled WGS sequence"/>
</dbReference>
<name>A0ABT8R875_9BACT</name>
<comment type="caution">
    <text evidence="2">The sequence shown here is derived from an EMBL/GenBank/DDBJ whole genome shotgun (WGS) entry which is preliminary data.</text>
</comment>
<dbReference type="PROSITE" id="PS51318">
    <property type="entry name" value="TAT"/>
    <property type="match status" value="1"/>
</dbReference>
<dbReference type="Gene3D" id="3.30.70.100">
    <property type="match status" value="1"/>
</dbReference>
<dbReference type="PROSITE" id="PS51502">
    <property type="entry name" value="S_R_A_B_BARREL"/>
    <property type="match status" value="1"/>
</dbReference>
<dbReference type="Pfam" id="PF07876">
    <property type="entry name" value="Dabb"/>
    <property type="match status" value="1"/>
</dbReference>
<accession>A0ABT8R875</accession>
<dbReference type="InterPro" id="IPR011008">
    <property type="entry name" value="Dimeric_a/b-barrel"/>
</dbReference>
<dbReference type="InterPro" id="IPR019546">
    <property type="entry name" value="TAT_signal_bac_arc"/>
</dbReference>
<sequence length="137" mass="15684">MTEINRRKFIKQSSLTLAGAGMVSLLPFESSAQKPTTMFVHHVYFWLKNADSKGDKARLLKGLQTLKKIETIKMSHIGVPADTNREVIDTSYQLSLLLVFDNRKDQDTYQNHPVHLKFVEDCSNLWKKVIVYDSVDA</sequence>
<evidence type="ECO:0000313" key="2">
    <source>
        <dbReference type="EMBL" id="MDO1446875.1"/>
    </source>
</evidence>
<evidence type="ECO:0000259" key="1">
    <source>
        <dbReference type="PROSITE" id="PS51502"/>
    </source>
</evidence>
<gene>
    <name evidence="2" type="ORF">Q0590_11460</name>
</gene>
<dbReference type="SUPFAM" id="SSF54909">
    <property type="entry name" value="Dimeric alpha+beta barrel"/>
    <property type="match status" value="1"/>
</dbReference>
<dbReference type="NCBIfam" id="TIGR01409">
    <property type="entry name" value="TAT_signal_seq"/>
    <property type="match status" value="1"/>
</dbReference>